<dbReference type="PATRIC" id="fig|1217706.3.peg.2308"/>
<dbReference type="PRINTS" id="PR00455">
    <property type="entry name" value="HTHTETR"/>
</dbReference>
<dbReference type="HOGENOM" id="CLU_069356_28_1_6"/>
<gene>
    <name evidence="6" type="ORF">F892_02371</name>
</gene>
<dbReference type="RefSeq" id="WP_005258485.1">
    <property type="nucleotide sequence ID" value="NZ_BMDR01000004.1"/>
</dbReference>
<dbReference type="GeneID" id="303683866"/>
<comment type="caution">
    <text evidence="6">The sequence shown here is derived from an EMBL/GenBank/DDBJ whole genome shotgun (WGS) entry which is preliminary data.</text>
</comment>
<dbReference type="PANTHER" id="PTHR47506:SF7">
    <property type="entry name" value="TRANSCRIPTIONAL REGULATORY PROTEIN"/>
    <property type="match status" value="1"/>
</dbReference>
<dbReference type="InterPro" id="IPR001647">
    <property type="entry name" value="HTH_TetR"/>
</dbReference>
<evidence type="ECO:0000313" key="6">
    <source>
        <dbReference type="EMBL" id="ENX23128.1"/>
    </source>
</evidence>
<evidence type="ECO:0000259" key="5">
    <source>
        <dbReference type="PROSITE" id="PS50977"/>
    </source>
</evidence>
<dbReference type="SUPFAM" id="SSF46689">
    <property type="entry name" value="Homeodomain-like"/>
    <property type="match status" value="1"/>
</dbReference>
<keyword evidence="7" id="KW-1185">Reference proteome</keyword>
<dbReference type="InterPro" id="IPR009057">
    <property type="entry name" value="Homeodomain-like_sf"/>
</dbReference>
<dbReference type="AlphaFoldDB" id="N9NQ28"/>
<evidence type="ECO:0000256" key="3">
    <source>
        <dbReference type="ARBA" id="ARBA00023163"/>
    </source>
</evidence>
<protein>
    <recommendedName>
        <fullName evidence="5">HTH tetR-type domain-containing protein</fullName>
    </recommendedName>
</protein>
<reference evidence="6 7" key="1">
    <citation type="submission" date="2013-02" db="EMBL/GenBank/DDBJ databases">
        <title>The Genome Sequence of Acinetobacter sp. NIPH 2168.</title>
        <authorList>
            <consortium name="The Broad Institute Genome Sequencing Platform"/>
            <consortium name="The Broad Institute Genome Sequencing Center for Infectious Disease"/>
            <person name="Cerqueira G."/>
            <person name="Feldgarden M."/>
            <person name="Courvalin P."/>
            <person name="Perichon B."/>
            <person name="Grillot-Courvalin C."/>
            <person name="Clermont D."/>
            <person name="Rocha E."/>
            <person name="Yoon E.-J."/>
            <person name="Nemec A."/>
            <person name="Walker B."/>
            <person name="Young S.K."/>
            <person name="Zeng Q."/>
            <person name="Gargeya S."/>
            <person name="Fitzgerald M."/>
            <person name="Haas B."/>
            <person name="Abouelleil A."/>
            <person name="Alvarado L."/>
            <person name="Arachchi H.M."/>
            <person name="Berlin A.M."/>
            <person name="Chapman S.B."/>
            <person name="Dewar J."/>
            <person name="Goldberg J."/>
            <person name="Griggs A."/>
            <person name="Gujja S."/>
            <person name="Hansen M."/>
            <person name="Howarth C."/>
            <person name="Imamovic A."/>
            <person name="Larimer J."/>
            <person name="McCowan C."/>
            <person name="Murphy C."/>
            <person name="Neiman D."/>
            <person name="Pearson M."/>
            <person name="Priest M."/>
            <person name="Roberts A."/>
            <person name="Saif S."/>
            <person name="Shea T."/>
            <person name="Sisk P."/>
            <person name="Sykes S."/>
            <person name="Wortman J."/>
            <person name="Nusbaum C."/>
            <person name="Birren B."/>
        </authorList>
    </citation>
    <scope>NUCLEOTIDE SEQUENCE [LARGE SCALE GENOMIC DNA]</scope>
    <source>
        <strain evidence="6 7">NIPH 2168</strain>
    </source>
</reference>
<keyword evidence="3" id="KW-0804">Transcription</keyword>
<dbReference type="PROSITE" id="PS50977">
    <property type="entry name" value="HTH_TETR_2"/>
    <property type="match status" value="1"/>
</dbReference>
<dbReference type="Proteomes" id="UP000013173">
    <property type="component" value="Unassembled WGS sequence"/>
</dbReference>
<dbReference type="Pfam" id="PF00440">
    <property type="entry name" value="TetR_N"/>
    <property type="match status" value="1"/>
</dbReference>
<evidence type="ECO:0000256" key="4">
    <source>
        <dbReference type="PROSITE-ProRule" id="PRU00335"/>
    </source>
</evidence>
<keyword evidence="1" id="KW-0805">Transcription regulation</keyword>
<feature type="DNA-binding region" description="H-T-H motif" evidence="4">
    <location>
        <begin position="28"/>
        <end position="47"/>
    </location>
</feature>
<dbReference type="SUPFAM" id="SSF48498">
    <property type="entry name" value="Tetracyclin repressor-like, C-terminal domain"/>
    <property type="match status" value="1"/>
</dbReference>
<feature type="domain" description="HTH tetR-type" evidence="5">
    <location>
        <begin position="5"/>
        <end position="65"/>
    </location>
</feature>
<dbReference type="InterPro" id="IPR054156">
    <property type="entry name" value="YxaF_TetR_C"/>
</dbReference>
<evidence type="ECO:0000256" key="2">
    <source>
        <dbReference type="ARBA" id="ARBA00023125"/>
    </source>
</evidence>
<evidence type="ECO:0000256" key="1">
    <source>
        <dbReference type="ARBA" id="ARBA00023015"/>
    </source>
</evidence>
<evidence type="ECO:0000313" key="7">
    <source>
        <dbReference type="Proteomes" id="UP000013173"/>
    </source>
</evidence>
<sequence length="189" mass="21598">MRKPKITRDELLVRCSNTFRKYGFHGTTMDMLASACDLTKATFYHHYSNKEELMKDVLLWTHEKIKHNLFSIAYDEKLEPNIRLELMGKKSKKLFQEDSIGCLMGVVAIDAAYTKADLMGPIRDFLDDWALALSHVFAIKFGEIEAKQIARQLVAEYEGAILMARIYNDATMIEKVTEKALMKLNAVAA</sequence>
<name>N9NQ28_9GAMM</name>
<organism evidence="6 7">
    <name type="scientific">Acinetobacter vivianii</name>
    <dbReference type="NCBI Taxonomy" id="1776742"/>
    <lineage>
        <taxon>Bacteria</taxon>
        <taxon>Pseudomonadati</taxon>
        <taxon>Pseudomonadota</taxon>
        <taxon>Gammaproteobacteria</taxon>
        <taxon>Moraxellales</taxon>
        <taxon>Moraxellaceae</taxon>
        <taxon>Acinetobacter</taxon>
    </lineage>
</organism>
<proteinExistence type="predicted"/>
<dbReference type="InterPro" id="IPR036271">
    <property type="entry name" value="Tet_transcr_reg_TetR-rel_C_sf"/>
</dbReference>
<dbReference type="EMBL" id="APRW01000009">
    <property type="protein sequence ID" value="ENX23128.1"/>
    <property type="molecule type" value="Genomic_DNA"/>
</dbReference>
<dbReference type="Pfam" id="PF21993">
    <property type="entry name" value="TetR_C_13_2"/>
    <property type="match status" value="1"/>
</dbReference>
<dbReference type="GO" id="GO:0003677">
    <property type="term" value="F:DNA binding"/>
    <property type="evidence" value="ECO:0007669"/>
    <property type="project" value="UniProtKB-UniRule"/>
</dbReference>
<dbReference type="OrthoDB" id="9809772at2"/>
<dbReference type="Gene3D" id="1.10.357.10">
    <property type="entry name" value="Tetracycline Repressor, domain 2"/>
    <property type="match status" value="1"/>
</dbReference>
<accession>N9NQ28</accession>
<keyword evidence="2 4" id="KW-0238">DNA-binding</keyword>
<dbReference type="PANTHER" id="PTHR47506">
    <property type="entry name" value="TRANSCRIPTIONAL REGULATORY PROTEIN"/>
    <property type="match status" value="1"/>
</dbReference>